<proteinExistence type="predicted"/>
<dbReference type="EMBL" id="JASPKY010000490">
    <property type="protein sequence ID" value="KAK9695154.1"/>
    <property type="molecule type" value="Genomic_DNA"/>
</dbReference>
<reference evidence="2 3" key="1">
    <citation type="journal article" date="2024" name="BMC Genomics">
        <title>De novo assembly and annotation of Popillia japonica's genome with initial clues to its potential as an invasive pest.</title>
        <authorList>
            <person name="Cucini C."/>
            <person name="Boschi S."/>
            <person name="Funari R."/>
            <person name="Cardaioli E."/>
            <person name="Iannotti N."/>
            <person name="Marturano G."/>
            <person name="Paoli F."/>
            <person name="Bruttini M."/>
            <person name="Carapelli A."/>
            <person name="Frati F."/>
            <person name="Nardi F."/>
        </authorList>
    </citation>
    <scope>NUCLEOTIDE SEQUENCE [LARGE SCALE GENOMIC DNA]</scope>
    <source>
        <strain evidence="2">DMR45628</strain>
    </source>
</reference>
<name>A0AAW1IYP7_POPJA</name>
<protein>
    <submittedName>
        <fullName evidence="2">Uncharacterized protein</fullName>
    </submittedName>
</protein>
<comment type="caution">
    <text evidence="2">The sequence shown here is derived from an EMBL/GenBank/DDBJ whole genome shotgun (WGS) entry which is preliminary data.</text>
</comment>
<dbReference type="AlphaFoldDB" id="A0AAW1IYP7"/>
<feature type="chain" id="PRO_5043844739" evidence="1">
    <location>
        <begin position="22"/>
        <end position="413"/>
    </location>
</feature>
<dbReference type="Proteomes" id="UP001458880">
    <property type="component" value="Unassembled WGS sequence"/>
</dbReference>
<evidence type="ECO:0000313" key="2">
    <source>
        <dbReference type="EMBL" id="KAK9695154.1"/>
    </source>
</evidence>
<keyword evidence="3" id="KW-1185">Reference proteome</keyword>
<evidence type="ECO:0000313" key="3">
    <source>
        <dbReference type="Proteomes" id="UP001458880"/>
    </source>
</evidence>
<keyword evidence="1" id="KW-0732">Signal</keyword>
<organism evidence="2 3">
    <name type="scientific">Popillia japonica</name>
    <name type="common">Japanese beetle</name>
    <dbReference type="NCBI Taxonomy" id="7064"/>
    <lineage>
        <taxon>Eukaryota</taxon>
        <taxon>Metazoa</taxon>
        <taxon>Ecdysozoa</taxon>
        <taxon>Arthropoda</taxon>
        <taxon>Hexapoda</taxon>
        <taxon>Insecta</taxon>
        <taxon>Pterygota</taxon>
        <taxon>Neoptera</taxon>
        <taxon>Endopterygota</taxon>
        <taxon>Coleoptera</taxon>
        <taxon>Polyphaga</taxon>
        <taxon>Scarabaeiformia</taxon>
        <taxon>Scarabaeidae</taxon>
        <taxon>Rutelinae</taxon>
        <taxon>Popillia</taxon>
    </lineage>
</organism>
<gene>
    <name evidence="2" type="ORF">QE152_g33049</name>
</gene>
<feature type="signal peptide" evidence="1">
    <location>
        <begin position="1"/>
        <end position="21"/>
    </location>
</feature>
<dbReference type="PANTHER" id="PTHR34717">
    <property type="entry name" value="EG:BACR7A4.20 PROTEIN"/>
    <property type="match status" value="1"/>
</dbReference>
<dbReference type="PANTHER" id="PTHR34717:SF1">
    <property type="entry name" value="EG:BACR7A4.20 PROTEIN"/>
    <property type="match status" value="1"/>
</dbReference>
<sequence length="413" mass="47700">MLTIELVILFISVALISIVKTISEIPKPPIFNIYQRPTRTYWLKVAFMYVILKLRQIKNNIREERLRAEGKNKYVTLDGPQKLSSDEKAVDAVFFNGANGKGDHFIIATARRKNRLIDGFVYLKLHDSKLGLLESPKLPSTELYQTTEKQAFEAEGISISVVEPMKCWKIKYNGKMKSRDDRVKMYDVTVEAEFTSDQPCFNVDTDMDPLLTAKATALEPWSREYFQTLQKIHQTHYEQYGNIRGSAIINGVQYPIDVNVLRDHSVGHKREWRNFHRYALHFINVENGDRLTVGVISTPISFSHFTMGFAYSAKERKVYPLSSCDLLLHQHGESGDPPLDYGFTVKAGSNTYVIKVHITDSPHFYISKDWEAKIYERLCRYTVNNLKGWGAVEWQYRNVRGKDVEDHIDINNM</sequence>
<evidence type="ECO:0000256" key="1">
    <source>
        <dbReference type="SAM" id="SignalP"/>
    </source>
</evidence>
<accession>A0AAW1IYP7</accession>